<evidence type="ECO:0000256" key="1">
    <source>
        <dbReference type="SAM" id="Phobius"/>
    </source>
</evidence>
<name>A0A2U8QTU5_9FLAO</name>
<dbReference type="Proteomes" id="UP000245429">
    <property type="component" value="Chromosome"/>
</dbReference>
<reference evidence="2 3" key="1">
    <citation type="submission" date="2018-05" db="EMBL/GenBank/DDBJ databases">
        <title>Flavobacterium sp. MEBiC07310.</title>
        <authorList>
            <person name="Baek K."/>
        </authorList>
    </citation>
    <scope>NUCLEOTIDE SEQUENCE [LARGE SCALE GENOMIC DNA]</scope>
    <source>
        <strain evidence="2 3">MEBiC07310</strain>
    </source>
</reference>
<dbReference type="EMBL" id="CP029463">
    <property type="protein sequence ID" value="AWM13264.1"/>
    <property type="molecule type" value="Genomic_DNA"/>
</dbReference>
<feature type="transmembrane region" description="Helical" evidence="1">
    <location>
        <begin position="40"/>
        <end position="59"/>
    </location>
</feature>
<gene>
    <name evidence="2" type="ORF">DI487_04890</name>
</gene>
<feature type="transmembrane region" description="Helical" evidence="1">
    <location>
        <begin position="16"/>
        <end position="34"/>
    </location>
</feature>
<feature type="transmembrane region" description="Helical" evidence="1">
    <location>
        <begin position="132"/>
        <end position="151"/>
    </location>
</feature>
<keyword evidence="1" id="KW-1133">Transmembrane helix</keyword>
<dbReference type="RefSeq" id="WP_109568667.1">
    <property type="nucleotide sequence ID" value="NZ_CP029463.1"/>
</dbReference>
<feature type="transmembrane region" description="Helical" evidence="1">
    <location>
        <begin position="66"/>
        <end position="82"/>
    </location>
</feature>
<dbReference type="KEGG" id="fse:DI487_04890"/>
<keyword evidence="1" id="KW-0812">Transmembrane</keyword>
<dbReference type="AlphaFoldDB" id="A0A2U8QTU5"/>
<accession>A0A2U8QTU5</accession>
<sequence>MTLNDIDYDIRRFNSFILRIVLIIILVSIIIFNQNFFSDWIYYASLIIYIALLFLNLFFVKIERKGVVRLVLDLAIINIFLYNKDLNYILNYLPFFLLIYNVQSHSNKNDKLIYFVLGVHLSLLNIDKFSLILTHHLIPIIFYFFIFILSIRKSFLFVNQEIIVLIGDLFIENVNENNSHKILKDVITKINDSKVKIINQVDEIFLFINNSEKLVLIKASKFVINNDITSSLGLNN</sequence>
<keyword evidence="1" id="KW-0472">Membrane</keyword>
<proteinExistence type="predicted"/>
<evidence type="ECO:0000313" key="2">
    <source>
        <dbReference type="EMBL" id="AWM13264.1"/>
    </source>
</evidence>
<protein>
    <submittedName>
        <fullName evidence="2">Uncharacterized protein</fullName>
    </submittedName>
</protein>
<keyword evidence="3" id="KW-1185">Reference proteome</keyword>
<evidence type="ECO:0000313" key="3">
    <source>
        <dbReference type="Proteomes" id="UP000245429"/>
    </source>
</evidence>
<organism evidence="2 3">
    <name type="scientific">Flavobacterium sediminis</name>
    <dbReference type="NCBI Taxonomy" id="2201181"/>
    <lineage>
        <taxon>Bacteria</taxon>
        <taxon>Pseudomonadati</taxon>
        <taxon>Bacteroidota</taxon>
        <taxon>Flavobacteriia</taxon>
        <taxon>Flavobacteriales</taxon>
        <taxon>Flavobacteriaceae</taxon>
        <taxon>Flavobacterium</taxon>
    </lineage>
</organism>